<keyword evidence="1" id="KW-0812">Transmembrane</keyword>
<feature type="transmembrane region" description="Helical" evidence="1">
    <location>
        <begin position="195"/>
        <end position="223"/>
    </location>
</feature>
<feature type="transmembrane region" description="Helical" evidence="1">
    <location>
        <begin position="447"/>
        <end position="464"/>
    </location>
</feature>
<feature type="transmembrane region" description="Helical" evidence="1">
    <location>
        <begin position="360"/>
        <end position="378"/>
    </location>
</feature>
<feature type="transmembrane region" description="Helical" evidence="1">
    <location>
        <begin position="332"/>
        <end position="354"/>
    </location>
</feature>
<reference evidence="2" key="1">
    <citation type="submission" date="2023-01" db="EMBL/GenBank/DDBJ databases">
        <title>Oxazolidinone resistance genes in florfenicol resistant enterococci from beef cattle and veal calves at slaughter.</title>
        <authorList>
            <person name="Biggel M."/>
        </authorList>
    </citation>
    <scope>NUCLEOTIDE SEQUENCE</scope>
    <source>
        <strain evidence="2">K204-1</strain>
    </source>
</reference>
<protein>
    <submittedName>
        <fullName evidence="2">YfhO family protein</fullName>
    </submittedName>
</protein>
<proteinExistence type="predicted"/>
<dbReference type="Pfam" id="PF09586">
    <property type="entry name" value="YfhO"/>
    <property type="match status" value="1"/>
</dbReference>
<sequence length="913" mass="104419">MNKKINKKGGLLMERPNRENIFLKYIGLFFVITLVIYLPYILNQKSLIGVYDGLSQHYVALGNIKEFGMNILKGNSLAIWDWSIGIGADKVQSYSYYGIGDIFSYIALFFNNMEVAFNVMMLSKVFFAGLGMLIFLKNKQKYSDIALLSGVLVYTFCGYVIHGSVTHPMFLTPMVILPYFLYSIDAFLSNKHPYLVSIVLCWALISNFYFAFFIILFGAIYFLLENYLSEDSIRDKNMRFLKIIPYLILGLGMSALFFVPAVYAFIHSTRADVPFANGIKYYPLDYYVNLFKAFIHPPKFREFDFHGGYAIIFVPAVLQSLYHFKQNIKLNIGLIIGLVGLMFPYISAVINGFSTPSLRWTFMFALLFAVATTNFIMSMNEKEKLTRVEFVFLVTFTSMFGIIAILGTELSFYKNIYDLMLVVVLFIIIFILYSVYNANLKVSTASYMLFILIIFNVTINGNYYHHPEGVGYVNAHITSGEASNLYKEYFAQRELELNIKSNDFQRISMTSDYGKGSQSIDRMNVGDFLDVNMLSSYYSLQNEHLGAFSSAMGNKQATLAEPIKQLDNRTILNNYLGVSYIFARKGISDNVPVLYKQYRENERDEKAVSIYKTDTNFPLIYTMETQFKEQNDGNPLLEETKLTQGTIVPELLDEVKAGKVNQSSLMTVKSQEIRHIKANHYQVDFNLKNNETDMQEVYIVLKGMKIKNPDFKRSSELRSNLNQWQFQPTGSTINIRSADDDLADFYEYSPLNISSFNPHEDLLLRLNDEKIKEGNNTLDIFISGNREVSFEAIKIYKRSFDKRLLNDMLDIQEKGIKDLQIMGDAITGKISTSAHSILTSSIPYTAGWKLKVDGVETPIMKVNYGFVGAKIEDGEHEIELTYQSPWLMQSLLISISSIIMCIVLIIKINFLTK</sequence>
<feature type="transmembrane region" description="Helical" evidence="1">
    <location>
        <begin position="21"/>
        <end position="42"/>
    </location>
</feature>
<keyword evidence="1" id="KW-1133">Transmembrane helix</keyword>
<dbReference type="EMBL" id="CP116507">
    <property type="protein sequence ID" value="WCG23189.1"/>
    <property type="molecule type" value="Genomic_DNA"/>
</dbReference>
<organism evidence="2 3">
    <name type="scientific">Vagococcus lutrae</name>
    <dbReference type="NCBI Taxonomy" id="81947"/>
    <lineage>
        <taxon>Bacteria</taxon>
        <taxon>Bacillati</taxon>
        <taxon>Bacillota</taxon>
        <taxon>Bacilli</taxon>
        <taxon>Lactobacillales</taxon>
        <taxon>Enterococcaceae</taxon>
        <taxon>Vagococcus</taxon>
    </lineage>
</organism>
<dbReference type="PANTHER" id="PTHR38454">
    <property type="entry name" value="INTEGRAL MEMBRANE PROTEIN-RELATED"/>
    <property type="match status" value="1"/>
</dbReference>
<evidence type="ECO:0000256" key="1">
    <source>
        <dbReference type="SAM" id="Phobius"/>
    </source>
</evidence>
<evidence type="ECO:0000313" key="3">
    <source>
        <dbReference type="Proteomes" id="UP001179600"/>
    </source>
</evidence>
<feature type="transmembrane region" description="Helical" evidence="1">
    <location>
        <begin position="390"/>
        <end position="410"/>
    </location>
</feature>
<name>A0AAE9XPK9_9ENTE</name>
<dbReference type="PANTHER" id="PTHR38454:SF1">
    <property type="entry name" value="INTEGRAL MEMBRANE PROTEIN"/>
    <property type="match status" value="1"/>
</dbReference>
<feature type="transmembrane region" description="Helical" evidence="1">
    <location>
        <begin position="115"/>
        <end position="136"/>
    </location>
</feature>
<dbReference type="AlphaFoldDB" id="A0AAE9XPK9"/>
<dbReference type="RefSeq" id="WP_272163545.1">
    <property type="nucleotide sequence ID" value="NZ_CP116507.1"/>
</dbReference>
<dbReference type="Proteomes" id="UP001179600">
    <property type="component" value="Chromosome"/>
</dbReference>
<dbReference type="InterPro" id="IPR018580">
    <property type="entry name" value="Uncharacterised_YfhO"/>
</dbReference>
<feature type="transmembrane region" description="Helical" evidence="1">
    <location>
        <begin position="243"/>
        <end position="266"/>
    </location>
</feature>
<keyword evidence="1" id="KW-0472">Membrane</keyword>
<evidence type="ECO:0000313" key="2">
    <source>
        <dbReference type="EMBL" id="WCG23189.1"/>
    </source>
</evidence>
<feature type="transmembrane region" description="Helical" evidence="1">
    <location>
        <begin position="145"/>
        <end position="162"/>
    </location>
</feature>
<gene>
    <name evidence="2" type="ORF">PML95_02820</name>
</gene>
<feature type="transmembrane region" description="Helical" evidence="1">
    <location>
        <begin position="886"/>
        <end position="906"/>
    </location>
</feature>
<feature type="transmembrane region" description="Helical" evidence="1">
    <location>
        <begin position="416"/>
        <end position="435"/>
    </location>
</feature>
<accession>A0AAE9XPK9</accession>